<evidence type="ECO:0000256" key="1">
    <source>
        <dbReference type="ARBA" id="ARBA00006484"/>
    </source>
</evidence>
<accession>A0A3B0RWI4</accession>
<name>A0A3B0RWI4_9ZZZZ</name>
<dbReference type="InterPro" id="IPR002347">
    <property type="entry name" value="SDR_fam"/>
</dbReference>
<organism evidence="2">
    <name type="scientific">hydrothermal vent metagenome</name>
    <dbReference type="NCBI Taxonomy" id="652676"/>
    <lineage>
        <taxon>unclassified sequences</taxon>
        <taxon>metagenomes</taxon>
        <taxon>ecological metagenomes</taxon>
    </lineage>
</organism>
<dbReference type="PANTHER" id="PTHR42879:SF6">
    <property type="entry name" value="NADPH-DEPENDENT REDUCTASE BACG"/>
    <property type="match status" value="1"/>
</dbReference>
<dbReference type="FunFam" id="3.40.50.720:FF:000084">
    <property type="entry name" value="Short-chain dehydrogenase reductase"/>
    <property type="match status" value="1"/>
</dbReference>
<reference evidence="2" key="1">
    <citation type="submission" date="2018-06" db="EMBL/GenBank/DDBJ databases">
        <authorList>
            <person name="Zhirakovskaya E."/>
        </authorList>
    </citation>
    <scope>NUCLEOTIDE SEQUENCE</scope>
</reference>
<dbReference type="EMBL" id="UOED01000079">
    <property type="protein sequence ID" value="VAV92876.1"/>
    <property type="molecule type" value="Genomic_DNA"/>
</dbReference>
<proteinExistence type="inferred from homology"/>
<dbReference type="InterPro" id="IPR050259">
    <property type="entry name" value="SDR"/>
</dbReference>
<gene>
    <name evidence="2" type="ORF">MNBD_ALPHA02-635</name>
</gene>
<keyword evidence="2" id="KW-0560">Oxidoreductase</keyword>
<dbReference type="Pfam" id="PF13561">
    <property type="entry name" value="adh_short_C2"/>
    <property type="match status" value="1"/>
</dbReference>
<sequence>MDLNINGRTALVTGGSKGLGYASAAALSQEGAKVAIVARNETVLHKAREAIGAVPVMADLSDRAGVLACVDKSRAAIGNPDILVINTGGPAPATFADTTPDGWRTAADQLFHFTIEVLSAFLDPMKAKGWGRIVVITSFAAEEPVANLLYSNALRAGIHGLINSIAAEVAGTGVTINAVMPGFILTDRMTGLGLDLDKVAASIPAKRLGQPPELGDLVAFLCSDRAAYITGQAIACDGGLMKHI</sequence>
<dbReference type="InterPro" id="IPR036291">
    <property type="entry name" value="NAD(P)-bd_dom_sf"/>
</dbReference>
<evidence type="ECO:0000313" key="2">
    <source>
        <dbReference type="EMBL" id="VAV92876.1"/>
    </source>
</evidence>
<dbReference type="PANTHER" id="PTHR42879">
    <property type="entry name" value="3-OXOACYL-(ACYL-CARRIER-PROTEIN) REDUCTASE"/>
    <property type="match status" value="1"/>
</dbReference>
<comment type="similarity">
    <text evidence="1">Belongs to the short-chain dehydrogenases/reductases (SDR) family.</text>
</comment>
<dbReference type="EC" id="1.1.1.100" evidence="2"/>
<dbReference type="GO" id="GO:0004316">
    <property type="term" value="F:3-oxoacyl-[acyl-carrier-protein] reductase (NADPH) activity"/>
    <property type="evidence" value="ECO:0007669"/>
    <property type="project" value="UniProtKB-EC"/>
</dbReference>
<protein>
    <submittedName>
        <fullName evidence="2">3-oxoacyl-[acyl-carrier protein] reductase</fullName>
        <ecNumber evidence="2">1.1.1.100</ecNumber>
    </submittedName>
</protein>
<dbReference type="AlphaFoldDB" id="A0A3B0RWI4"/>
<dbReference type="SUPFAM" id="SSF51735">
    <property type="entry name" value="NAD(P)-binding Rossmann-fold domains"/>
    <property type="match status" value="1"/>
</dbReference>
<dbReference type="PRINTS" id="PR00081">
    <property type="entry name" value="GDHRDH"/>
</dbReference>
<dbReference type="Gene3D" id="3.40.50.720">
    <property type="entry name" value="NAD(P)-binding Rossmann-like Domain"/>
    <property type="match status" value="1"/>
</dbReference>